<evidence type="ECO:0000313" key="5">
    <source>
        <dbReference type="Proteomes" id="UP000248863"/>
    </source>
</evidence>
<proteinExistence type="predicted"/>
<dbReference type="Gene3D" id="3.40.50.920">
    <property type="match status" value="1"/>
</dbReference>
<feature type="domain" description="Transketolase-like C-terminal" evidence="3">
    <location>
        <begin position="1"/>
        <end position="68"/>
    </location>
</feature>
<dbReference type="PANTHER" id="PTHR43522:SF2">
    <property type="entry name" value="TRANSKETOLASE 1-RELATED"/>
    <property type="match status" value="1"/>
</dbReference>
<dbReference type="GO" id="GO:0004802">
    <property type="term" value="F:transketolase activity"/>
    <property type="evidence" value="ECO:0007669"/>
    <property type="project" value="TreeGrafter"/>
</dbReference>
<name>A0A327JHB9_9BRAD</name>
<dbReference type="SUPFAM" id="SSF52922">
    <property type="entry name" value="TK C-terminal domain-like"/>
    <property type="match status" value="1"/>
</dbReference>
<dbReference type="EMBL" id="NPEU01001056">
    <property type="protein sequence ID" value="RAI25525.1"/>
    <property type="molecule type" value="Genomic_DNA"/>
</dbReference>
<keyword evidence="2" id="KW-0460">Magnesium</keyword>
<dbReference type="InterPro" id="IPR009014">
    <property type="entry name" value="Transketo_C/PFOR_II"/>
</dbReference>
<dbReference type="RefSeq" id="WP_420853217.1">
    <property type="nucleotide sequence ID" value="NZ_NPEU01001056.1"/>
</dbReference>
<dbReference type="PANTHER" id="PTHR43522">
    <property type="entry name" value="TRANSKETOLASE"/>
    <property type="match status" value="1"/>
</dbReference>
<sequence>IPCVERFEALSDAARAALVPTDTPVVVVEAGATRGWRGLAGRMGAVIGLDRFGESAPERDLLTRFGFTKEAVAGTVRTVLAG</sequence>
<dbReference type="Pfam" id="PF22613">
    <property type="entry name" value="Transketolase_C_1"/>
    <property type="match status" value="1"/>
</dbReference>
<keyword evidence="1" id="KW-0479">Metal-binding</keyword>
<comment type="caution">
    <text evidence="4">The sequence shown here is derived from an EMBL/GenBank/DDBJ whole genome shotgun (WGS) entry which is preliminary data.</text>
</comment>
<evidence type="ECO:0000313" key="4">
    <source>
        <dbReference type="EMBL" id="RAI25525.1"/>
    </source>
</evidence>
<evidence type="ECO:0000256" key="1">
    <source>
        <dbReference type="ARBA" id="ARBA00022723"/>
    </source>
</evidence>
<gene>
    <name evidence="4" type="ORF">CH338_31305</name>
</gene>
<dbReference type="GO" id="GO:0006098">
    <property type="term" value="P:pentose-phosphate shunt"/>
    <property type="evidence" value="ECO:0007669"/>
    <property type="project" value="TreeGrafter"/>
</dbReference>
<evidence type="ECO:0000259" key="3">
    <source>
        <dbReference type="Pfam" id="PF22613"/>
    </source>
</evidence>
<accession>A0A327JHB9</accession>
<evidence type="ECO:0000256" key="2">
    <source>
        <dbReference type="ARBA" id="ARBA00022842"/>
    </source>
</evidence>
<feature type="non-terminal residue" evidence="4">
    <location>
        <position position="1"/>
    </location>
</feature>
<protein>
    <recommendedName>
        <fullName evidence="3">Transketolase-like C-terminal domain-containing protein</fullName>
    </recommendedName>
</protein>
<dbReference type="GO" id="GO:0046872">
    <property type="term" value="F:metal ion binding"/>
    <property type="evidence" value="ECO:0007669"/>
    <property type="project" value="UniProtKB-KW"/>
</dbReference>
<dbReference type="InterPro" id="IPR055152">
    <property type="entry name" value="Transketolase-like_C_2"/>
</dbReference>
<organism evidence="4 5">
    <name type="scientific">Rhodoplanes elegans</name>
    <dbReference type="NCBI Taxonomy" id="29408"/>
    <lineage>
        <taxon>Bacteria</taxon>
        <taxon>Pseudomonadati</taxon>
        <taxon>Pseudomonadota</taxon>
        <taxon>Alphaproteobacteria</taxon>
        <taxon>Hyphomicrobiales</taxon>
        <taxon>Nitrobacteraceae</taxon>
        <taxon>Rhodoplanes</taxon>
    </lineage>
</organism>
<reference evidence="4 5" key="1">
    <citation type="submission" date="2017-07" db="EMBL/GenBank/DDBJ databases">
        <title>Draft Genome Sequences of Select Purple Nonsulfur Bacteria.</title>
        <authorList>
            <person name="Lasarre B."/>
            <person name="Mckinlay J.B."/>
        </authorList>
    </citation>
    <scope>NUCLEOTIDE SEQUENCE [LARGE SCALE GENOMIC DNA]</scope>
    <source>
        <strain evidence="4 5">DSM 11907</strain>
    </source>
</reference>
<dbReference type="AlphaFoldDB" id="A0A327JHB9"/>
<dbReference type="GO" id="GO:0005829">
    <property type="term" value="C:cytosol"/>
    <property type="evidence" value="ECO:0007669"/>
    <property type="project" value="TreeGrafter"/>
</dbReference>
<dbReference type="Proteomes" id="UP000248863">
    <property type="component" value="Unassembled WGS sequence"/>
</dbReference>
<dbReference type="InterPro" id="IPR033247">
    <property type="entry name" value="Transketolase_fam"/>
</dbReference>
<keyword evidence="5" id="KW-1185">Reference proteome</keyword>